<feature type="transmembrane region" description="Helical" evidence="4">
    <location>
        <begin position="449"/>
        <end position="469"/>
    </location>
</feature>
<comment type="caution">
    <text evidence="5">The sequence shown here is derived from an EMBL/GenBank/DDBJ whole genome shotgun (WGS) entry which is preliminary data.</text>
</comment>
<dbReference type="PANTHER" id="PTHR11360">
    <property type="entry name" value="MONOCARBOXYLATE TRANSPORTER"/>
    <property type="match status" value="1"/>
</dbReference>
<dbReference type="PANTHER" id="PTHR11360:SF130">
    <property type="entry name" value="MAJOR FACILITATOR SUPERFAMILY (MFS) PROFILE DOMAIN-CONTAINING PROTEIN-RELATED"/>
    <property type="match status" value="1"/>
</dbReference>
<feature type="transmembrane region" description="Helical" evidence="4">
    <location>
        <begin position="245"/>
        <end position="265"/>
    </location>
</feature>
<feature type="transmembrane region" description="Helical" evidence="4">
    <location>
        <begin position="353"/>
        <end position="373"/>
    </location>
</feature>
<feature type="transmembrane region" description="Helical" evidence="4">
    <location>
        <begin position="177"/>
        <end position="202"/>
    </location>
</feature>
<evidence type="ECO:0000313" key="5">
    <source>
        <dbReference type="EMBL" id="KAA8634990.1"/>
    </source>
</evidence>
<proteinExistence type="inferred from homology"/>
<reference evidence="5 6" key="1">
    <citation type="submission" date="2017-07" db="EMBL/GenBank/DDBJ databases">
        <title>Genome sequence of the Sordaria macrospora wild type strain R19027.</title>
        <authorList>
            <person name="Nowrousian M."/>
            <person name="Teichert I."/>
            <person name="Kueck U."/>
        </authorList>
    </citation>
    <scope>NUCLEOTIDE SEQUENCE [LARGE SCALE GENOMIC DNA]</scope>
    <source>
        <strain evidence="5 6">R19027</strain>
        <tissue evidence="5">Mycelium</tissue>
    </source>
</reference>
<comment type="subcellular location">
    <subcellularLocation>
        <location evidence="1">Membrane</location>
        <topology evidence="1">Multi-pass membrane protein</topology>
    </subcellularLocation>
</comment>
<feature type="transmembrane region" description="Helical" evidence="4">
    <location>
        <begin position="78"/>
        <end position="98"/>
    </location>
</feature>
<name>A0A8S9A1H3_SORMA</name>
<dbReference type="SUPFAM" id="SSF103473">
    <property type="entry name" value="MFS general substrate transporter"/>
    <property type="match status" value="1"/>
</dbReference>
<sequence length="478" mass="51589">MWSRTVKSSLEENKPSENTTDQELQHPYFHFSPSINHSIISSKEWCSLSSSTSAISFSVSSNTEVIEDQPDFPDGGPWAWAQVLVAFLVHMVAWGYPATFGVYQLHYVDTLGLPSSPVSWIGSTQTFLTLATCTLSGGLADAGKIRTAMFSGFVMVVLGTFITSLCVEDGISDNVRHWMIFLAQGILTGFGLGMCFMPPLAVVNSYFSKEKRSITLALSAAGTGVGSILFPAIIRKLTPQIGFAWAVRCQAFVALAISVIALALVRPRLDPRQGGHFVDWKAFKETPYRLFVVGAGLFFFAIFFVFFYISTYAHNIVHFPTTSSIDLLLIVNGVSVIARSLVVYIADRHIGPINTICISTCVLSCTLFSWMAVQSRAGMYVFSAFLGLSTGAAQGIYNGAMSSLIKDPHRFGTRLGMVNTIAAFAALGGPPAAGAIIGHEGGKFKGAQVWAGSMVLGACVMFVAVRFSVVGRKLKVKV</sequence>
<feature type="transmembrane region" description="Helical" evidence="4">
    <location>
        <begin position="118"/>
        <end position="140"/>
    </location>
</feature>
<evidence type="ECO:0000256" key="3">
    <source>
        <dbReference type="SAM" id="MobiDB-lite"/>
    </source>
</evidence>
<feature type="transmembrane region" description="Helical" evidence="4">
    <location>
        <begin position="147"/>
        <end position="165"/>
    </location>
</feature>
<feature type="transmembrane region" description="Helical" evidence="4">
    <location>
        <begin position="214"/>
        <end position="233"/>
    </location>
</feature>
<dbReference type="VEuPathDB" id="FungiDB:SMAC_03944"/>
<feature type="transmembrane region" description="Helical" evidence="4">
    <location>
        <begin position="418"/>
        <end position="437"/>
    </location>
</feature>
<organism evidence="5 6">
    <name type="scientific">Sordaria macrospora</name>
    <dbReference type="NCBI Taxonomy" id="5147"/>
    <lineage>
        <taxon>Eukaryota</taxon>
        <taxon>Fungi</taxon>
        <taxon>Dikarya</taxon>
        <taxon>Ascomycota</taxon>
        <taxon>Pezizomycotina</taxon>
        <taxon>Sordariomycetes</taxon>
        <taxon>Sordariomycetidae</taxon>
        <taxon>Sordariales</taxon>
        <taxon>Sordariaceae</taxon>
        <taxon>Sordaria</taxon>
    </lineage>
</organism>
<feature type="transmembrane region" description="Helical" evidence="4">
    <location>
        <begin position="379"/>
        <end position="397"/>
    </location>
</feature>
<evidence type="ECO:0000256" key="2">
    <source>
        <dbReference type="ARBA" id="ARBA00006727"/>
    </source>
</evidence>
<dbReference type="AlphaFoldDB" id="A0A8S9A1H3"/>
<feature type="transmembrane region" description="Helical" evidence="4">
    <location>
        <begin position="329"/>
        <end position="346"/>
    </location>
</feature>
<evidence type="ECO:0000256" key="4">
    <source>
        <dbReference type="SAM" id="Phobius"/>
    </source>
</evidence>
<protein>
    <submittedName>
        <fullName evidence="5">Uncharacterized protein</fullName>
    </submittedName>
</protein>
<feature type="transmembrane region" description="Helical" evidence="4">
    <location>
        <begin position="286"/>
        <end position="309"/>
    </location>
</feature>
<dbReference type="GO" id="GO:0016020">
    <property type="term" value="C:membrane"/>
    <property type="evidence" value="ECO:0007669"/>
    <property type="project" value="UniProtKB-SubCell"/>
</dbReference>
<keyword evidence="4" id="KW-0472">Membrane</keyword>
<evidence type="ECO:0000256" key="1">
    <source>
        <dbReference type="ARBA" id="ARBA00004141"/>
    </source>
</evidence>
<keyword evidence="4" id="KW-0812">Transmembrane</keyword>
<dbReference type="InterPro" id="IPR050327">
    <property type="entry name" value="Proton-linked_MCT"/>
</dbReference>
<keyword evidence="4" id="KW-1133">Transmembrane helix</keyword>
<feature type="region of interest" description="Disordered" evidence="3">
    <location>
        <begin position="1"/>
        <end position="22"/>
    </location>
</feature>
<dbReference type="Proteomes" id="UP000433876">
    <property type="component" value="Unassembled WGS sequence"/>
</dbReference>
<dbReference type="Pfam" id="PF07690">
    <property type="entry name" value="MFS_1"/>
    <property type="match status" value="1"/>
</dbReference>
<dbReference type="EMBL" id="NMPR01000016">
    <property type="protein sequence ID" value="KAA8634990.1"/>
    <property type="molecule type" value="Genomic_DNA"/>
</dbReference>
<accession>A0A8S9A1H3</accession>
<dbReference type="InterPro" id="IPR036259">
    <property type="entry name" value="MFS_trans_sf"/>
</dbReference>
<dbReference type="Gene3D" id="1.20.1250.20">
    <property type="entry name" value="MFS general substrate transporter like domains"/>
    <property type="match status" value="1"/>
</dbReference>
<comment type="similarity">
    <text evidence="2">Belongs to the major facilitator superfamily. Monocarboxylate porter (TC 2.A.1.13) family.</text>
</comment>
<gene>
    <name evidence="5" type="ORF">SMACR_03944</name>
</gene>
<dbReference type="GO" id="GO:0022857">
    <property type="term" value="F:transmembrane transporter activity"/>
    <property type="evidence" value="ECO:0007669"/>
    <property type="project" value="InterPro"/>
</dbReference>
<dbReference type="InterPro" id="IPR011701">
    <property type="entry name" value="MFS"/>
</dbReference>
<evidence type="ECO:0000313" key="6">
    <source>
        <dbReference type="Proteomes" id="UP000433876"/>
    </source>
</evidence>